<dbReference type="AlphaFoldDB" id="A0A5S9P3I9"/>
<dbReference type="Proteomes" id="UP000441399">
    <property type="component" value="Unassembled WGS sequence"/>
</dbReference>
<dbReference type="SUPFAM" id="SSF46785">
    <property type="entry name" value="Winged helix' DNA-binding domain"/>
    <property type="match status" value="1"/>
</dbReference>
<keyword evidence="4" id="KW-1185">Reference proteome</keyword>
<reference evidence="2 4" key="1">
    <citation type="submission" date="2019-11" db="EMBL/GenBank/DDBJ databases">
        <authorList>
            <person name="Holert J."/>
        </authorList>
    </citation>
    <scope>NUCLEOTIDE SEQUENCE [LARGE SCALE GENOMIC DNA]</scope>
    <source>
        <strain evidence="2">SB11_3</strain>
    </source>
</reference>
<accession>A0A5S9P3I9</accession>
<protein>
    <submittedName>
        <fullName evidence="2">Uncharacterized protein</fullName>
    </submittedName>
</protein>
<evidence type="ECO:0000256" key="1">
    <source>
        <dbReference type="SAM" id="MobiDB-lite"/>
    </source>
</evidence>
<name>A0A5S9P3I9_9GAMM</name>
<dbReference type="InterPro" id="IPR036390">
    <property type="entry name" value="WH_DNA-bd_sf"/>
</dbReference>
<proteinExistence type="predicted"/>
<evidence type="ECO:0000313" key="4">
    <source>
        <dbReference type="Proteomes" id="UP000441399"/>
    </source>
</evidence>
<dbReference type="EMBL" id="CACSIO010000004">
    <property type="protein sequence ID" value="CAA0097681.1"/>
    <property type="molecule type" value="Genomic_DNA"/>
</dbReference>
<dbReference type="OrthoDB" id="7855192at2"/>
<sequence length="97" mass="10963">MPYQDIVTEDQRLVILRTLEETNHSANDSIMQKVLNQYGHNITRDQIKSHFAWLQEQGLIRIEEIASTHVAHLTRRGHDIANGRGKAPGVATPTPRG</sequence>
<organism evidence="2 4">
    <name type="scientific">BD1-7 clade bacterium</name>
    <dbReference type="NCBI Taxonomy" id="2029982"/>
    <lineage>
        <taxon>Bacteria</taxon>
        <taxon>Pseudomonadati</taxon>
        <taxon>Pseudomonadota</taxon>
        <taxon>Gammaproteobacteria</taxon>
        <taxon>Cellvibrionales</taxon>
        <taxon>Spongiibacteraceae</taxon>
        <taxon>BD1-7 clade</taxon>
    </lineage>
</organism>
<evidence type="ECO:0000313" key="2">
    <source>
        <dbReference type="EMBL" id="CAA0097681.1"/>
    </source>
</evidence>
<evidence type="ECO:0000313" key="3">
    <source>
        <dbReference type="EMBL" id="CAA0122878.1"/>
    </source>
</evidence>
<feature type="region of interest" description="Disordered" evidence="1">
    <location>
        <begin position="76"/>
        <end position="97"/>
    </location>
</feature>
<dbReference type="EMBL" id="CACSIO010000045">
    <property type="protein sequence ID" value="CAA0122878.1"/>
    <property type="molecule type" value="Genomic_DNA"/>
</dbReference>
<gene>
    <name evidence="3" type="ORF">OPDIPICF_02706</name>
    <name evidence="2" type="ORF">OPDIPICF_04126</name>
</gene>